<protein>
    <recommendedName>
        <fullName evidence="4">lysozyme</fullName>
        <ecNumber evidence="4">3.2.1.17</ecNumber>
    </recommendedName>
</protein>
<dbReference type="SMART" id="SM00263">
    <property type="entry name" value="LYZ1"/>
    <property type="match status" value="1"/>
</dbReference>
<dbReference type="InterPro" id="IPR023346">
    <property type="entry name" value="Lysozyme-like_dom_sf"/>
</dbReference>
<dbReference type="GO" id="GO:0005886">
    <property type="term" value="C:plasma membrane"/>
    <property type="evidence" value="ECO:0007669"/>
    <property type="project" value="UniProtKB-SubCell"/>
</dbReference>
<proteinExistence type="inferred from homology"/>
<evidence type="ECO:0000256" key="12">
    <source>
        <dbReference type="ARBA" id="ARBA00023295"/>
    </source>
</evidence>
<organism evidence="17 18">
    <name type="scientific">Aromia moschata</name>
    <dbReference type="NCBI Taxonomy" id="1265417"/>
    <lineage>
        <taxon>Eukaryota</taxon>
        <taxon>Metazoa</taxon>
        <taxon>Ecdysozoa</taxon>
        <taxon>Arthropoda</taxon>
        <taxon>Hexapoda</taxon>
        <taxon>Insecta</taxon>
        <taxon>Pterygota</taxon>
        <taxon>Neoptera</taxon>
        <taxon>Endopterygota</taxon>
        <taxon>Coleoptera</taxon>
        <taxon>Polyphaga</taxon>
        <taxon>Cucujiformia</taxon>
        <taxon>Chrysomeloidea</taxon>
        <taxon>Cerambycidae</taxon>
        <taxon>Cerambycinae</taxon>
        <taxon>Callichromatini</taxon>
        <taxon>Aromia</taxon>
    </lineage>
</organism>
<comment type="catalytic activity">
    <reaction evidence="1">
        <text>Hydrolysis of (1-&gt;4)-beta-linkages between N-acetylmuramic acid and N-acetyl-D-glucosamine residues in a peptidoglycan and between N-acetyl-D-glucosamine residues in chitodextrins.</text>
        <dbReference type="EC" id="3.2.1.17"/>
    </reaction>
</comment>
<dbReference type="PROSITE" id="PS00128">
    <property type="entry name" value="GLYCOSYL_HYDROL_F22_1"/>
    <property type="match status" value="1"/>
</dbReference>
<dbReference type="InterPro" id="IPR001916">
    <property type="entry name" value="Glyco_hydro_22"/>
</dbReference>
<evidence type="ECO:0000256" key="3">
    <source>
        <dbReference type="ARBA" id="ARBA00010532"/>
    </source>
</evidence>
<evidence type="ECO:0000256" key="15">
    <source>
        <dbReference type="SAM" id="SignalP"/>
    </source>
</evidence>
<dbReference type="PROSITE" id="PS51348">
    <property type="entry name" value="GLYCOSYL_HYDROL_F22_2"/>
    <property type="match status" value="1"/>
</dbReference>
<evidence type="ECO:0000256" key="6">
    <source>
        <dbReference type="ARBA" id="ARBA00022638"/>
    </source>
</evidence>
<feature type="chain" id="PRO_5043832682" description="lysozyme" evidence="15">
    <location>
        <begin position="22"/>
        <end position="393"/>
    </location>
</feature>
<dbReference type="CDD" id="cd16899">
    <property type="entry name" value="LYZ_C_invert"/>
    <property type="match status" value="1"/>
</dbReference>
<comment type="subcellular location">
    <subcellularLocation>
        <location evidence="2">Cell membrane</location>
    </subcellularLocation>
</comment>
<accession>A0AAV8Z735</accession>
<dbReference type="PANTHER" id="PTHR11407">
    <property type="entry name" value="LYSOZYME C"/>
    <property type="match status" value="1"/>
</dbReference>
<keyword evidence="6" id="KW-0081">Bacteriolytic enzyme</keyword>
<dbReference type="GO" id="GO:0042742">
    <property type="term" value="P:defense response to bacterium"/>
    <property type="evidence" value="ECO:0007669"/>
    <property type="project" value="UniProtKB-KW"/>
</dbReference>
<evidence type="ECO:0000313" key="18">
    <source>
        <dbReference type="Proteomes" id="UP001162162"/>
    </source>
</evidence>
<keyword evidence="18" id="KW-1185">Reference proteome</keyword>
<evidence type="ECO:0000256" key="4">
    <source>
        <dbReference type="ARBA" id="ARBA00012732"/>
    </source>
</evidence>
<keyword evidence="9" id="KW-0472">Membrane</keyword>
<keyword evidence="8" id="KW-1133">Transmembrane helix</keyword>
<dbReference type="Pfam" id="PF00062">
    <property type="entry name" value="Lys"/>
    <property type="match status" value="1"/>
</dbReference>
<dbReference type="EC" id="3.2.1.17" evidence="4"/>
<name>A0AAV8Z735_9CUCU</name>
<evidence type="ECO:0000256" key="8">
    <source>
        <dbReference type="ARBA" id="ARBA00022989"/>
    </source>
</evidence>
<evidence type="ECO:0000256" key="9">
    <source>
        <dbReference type="ARBA" id="ARBA00023136"/>
    </source>
</evidence>
<evidence type="ECO:0000256" key="10">
    <source>
        <dbReference type="ARBA" id="ARBA00023157"/>
    </source>
</evidence>
<dbReference type="Gene3D" id="1.10.530.10">
    <property type="match status" value="1"/>
</dbReference>
<comment type="similarity">
    <text evidence="13">Belongs to the glycosyl hydrolase 22 family.</text>
</comment>
<dbReference type="PRINTS" id="PR00135">
    <property type="entry name" value="LYZLACT"/>
</dbReference>
<keyword evidence="5" id="KW-1003">Cell membrane</keyword>
<reference evidence="17" key="1">
    <citation type="journal article" date="2023" name="Insect Mol. Biol.">
        <title>Genome sequencing provides insights into the evolution of gene families encoding plant cell wall-degrading enzymes in longhorned beetles.</title>
        <authorList>
            <person name="Shin N.R."/>
            <person name="Okamura Y."/>
            <person name="Kirsch R."/>
            <person name="Pauchet Y."/>
        </authorList>
    </citation>
    <scope>NUCLEOTIDE SEQUENCE</scope>
    <source>
        <strain evidence="17">AMC_N1</strain>
    </source>
</reference>
<comment type="similarity">
    <text evidence="3">Belongs to the CD36 family.</text>
</comment>
<keyword evidence="11" id="KW-0325">Glycoprotein</keyword>
<dbReference type="AlphaFoldDB" id="A0AAV8Z735"/>
<feature type="domain" description="Glycosyl hydrolases family 22 (GH22)" evidence="16">
    <location>
        <begin position="89"/>
        <end position="107"/>
    </location>
</feature>
<evidence type="ECO:0000256" key="1">
    <source>
        <dbReference type="ARBA" id="ARBA00000632"/>
    </source>
</evidence>
<evidence type="ECO:0000256" key="14">
    <source>
        <dbReference type="SAM" id="MobiDB-lite"/>
    </source>
</evidence>
<feature type="region of interest" description="Disordered" evidence="14">
    <location>
        <begin position="158"/>
        <end position="181"/>
    </location>
</feature>
<dbReference type="Proteomes" id="UP001162162">
    <property type="component" value="Unassembled WGS sequence"/>
</dbReference>
<keyword evidence="7" id="KW-0812">Transmembrane</keyword>
<dbReference type="Pfam" id="PF01130">
    <property type="entry name" value="CD36"/>
    <property type="match status" value="1"/>
</dbReference>
<dbReference type="PANTHER" id="PTHR11407:SF63">
    <property type="entry name" value="LYSOZYME C"/>
    <property type="match status" value="1"/>
</dbReference>
<evidence type="ECO:0000256" key="11">
    <source>
        <dbReference type="ARBA" id="ARBA00023180"/>
    </source>
</evidence>
<feature type="signal peptide" evidence="15">
    <location>
        <begin position="1"/>
        <end position="21"/>
    </location>
</feature>
<evidence type="ECO:0000259" key="16">
    <source>
        <dbReference type="PROSITE" id="PS00128"/>
    </source>
</evidence>
<evidence type="ECO:0000313" key="17">
    <source>
        <dbReference type="EMBL" id="KAJ8959319.1"/>
    </source>
</evidence>
<dbReference type="InterPro" id="IPR019799">
    <property type="entry name" value="Glyco_hydro_22_CS"/>
</dbReference>
<gene>
    <name evidence="17" type="ORF">NQ318_022005</name>
</gene>
<evidence type="ECO:0000256" key="2">
    <source>
        <dbReference type="ARBA" id="ARBA00004236"/>
    </source>
</evidence>
<dbReference type="GO" id="GO:0031640">
    <property type="term" value="P:killing of cells of another organism"/>
    <property type="evidence" value="ECO:0007669"/>
    <property type="project" value="UniProtKB-KW"/>
</dbReference>
<dbReference type="SUPFAM" id="SSF53955">
    <property type="entry name" value="Lysozyme-like"/>
    <property type="match status" value="1"/>
</dbReference>
<evidence type="ECO:0000256" key="5">
    <source>
        <dbReference type="ARBA" id="ARBA00022475"/>
    </source>
</evidence>
<keyword evidence="12" id="KW-0326">Glycosidase</keyword>
<keyword evidence="10" id="KW-1015">Disulfide bond</keyword>
<dbReference type="InterPro" id="IPR002159">
    <property type="entry name" value="CD36_fam"/>
</dbReference>
<sequence length="393" mass="43865">MPLKRAFLLAIFSSMFSLVVAKIYDRCELARELKHVHHFPDREIPTWVCIAAHESIYDTAAMNPGSGDHGLFQISQLYWCSPPGDGFGCNAPCSSFRDDDITDDVRCVRRIFKEHSRISGDGFNAWAVYSLYCKTDTERYVNGCFEDDVDNSVVTSEAANSEAPLGEDDDGYEFPPLPSPPKKTLENVIGSQEDVYEFPPLPTIHNKGSSTSTRLFTQAYAESTTKQVPFKQASGESAFSNKKFLLVTQSGVKQPDTVSVTIRPRFQQFTTLRSKGFSSYATPSPKQLTYKPFFGISEVVFTLKPAPPRPIRPSDLNLPALRPPKPLGSRFNKNPSSNDHTLRPFVSSKPFSGAPVLMSFPHLLYADQEYLASVKGLKPNKELHENFVTLEPM</sequence>
<dbReference type="GO" id="GO:0003796">
    <property type="term" value="F:lysozyme activity"/>
    <property type="evidence" value="ECO:0007669"/>
    <property type="project" value="UniProtKB-EC"/>
</dbReference>
<feature type="region of interest" description="Disordered" evidence="14">
    <location>
        <begin position="311"/>
        <end position="344"/>
    </location>
</feature>
<evidence type="ECO:0000256" key="7">
    <source>
        <dbReference type="ARBA" id="ARBA00022692"/>
    </source>
</evidence>
<evidence type="ECO:0000256" key="13">
    <source>
        <dbReference type="RuleBase" id="RU004440"/>
    </source>
</evidence>
<keyword evidence="15" id="KW-0732">Signal</keyword>
<keyword evidence="6" id="KW-0929">Antimicrobial</keyword>
<dbReference type="EMBL" id="JAPWTK010000013">
    <property type="protein sequence ID" value="KAJ8959319.1"/>
    <property type="molecule type" value="Genomic_DNA"/>
</dbReference>
<keyword evidence="12" id="KW-0378">Hydrolase</keyword>
<comment type="caution">
    <text evidence="17">The sequence shown here is derived from an EMBL/GenBank/DDBJ whole genome shotgun (WGS) entry which is preliminary data.</text>
</comment>